<keyword evidence="2" id="KW-1185">Reference proteome</keyword>
<evidence type="ECO:0000313" key="2">
    <source>
        <dbReference type="Proteomes" id="UP000010847"/>
    </source>
</evidence>
<name>W0EHM3_9FIRM</name>
<dbReference type="AlphaFoldDB" id="W0EHM3"/>
<protein>
    <submittedName>
        <fullName evidence="1">Uncharacterized protein</fullName>
    </submittedName>
</protein>
<dbReference type="HOGENOM" id="CLU_1303279_0_0_9"/>
<sequence length="211" mass="24703">MDIEVLIRQITECEKTLDSLKGQMDGQKIKIISEIEVYLKDKFKHDIESNVKSNTENTKKLGLEKLSELKKELNTLIDQVPELVNKKFDNDELWLLLSYSLDGKDEFNSLFNAQRNIKSNIDNSIRELLGYSGKILIDYGYKDYSKDSSWEKQYKSDVPRYKYGFSVSAKVNDEITAYINLFVQFHEILVKLIKTKKQKEEQEALNLWEQA</sequence>
<gene>
    <name evidence="1" type="ORF">DESME_08970</name>
</gene>
<evidence type="ECO:0000313" key="1">
    <source>
        <dbReference type="EMBL" id="AHF08576.1"/>
    </source>
</evidence>
<dbReference type="STRING" id="871968.DESME_08970"/>
<accession>W0EHM3</accession>
<organism evidence="1 2">
    <name type="scientific">Desulfitobacterium metallireducens DSM 15288</name>
    <dbReference type="NCBI Taxonomy" id="871968"/>
    <lineage>
        <taxon>Bacteria</taxon>
        <taxon>Bacillati</taxon>
        <taxon>Bacillota</taxon>
        <taxon>Clostridia</taxon>
        <taxon>Eubacteriales</taxon>
        <taxon>Desulfitobacteriaceae</taxon>
        <taxon>Desulfitobacterium</taxon>
    </lineage>
</organism>
<dbReference type="EMBL" id="CP007032">
    <property type="protein sequence ID" value="AHF08576.1"/>
    <property type="molecule type" value="Genomic_DNA"/>
</dbReference>
<dbReference type="OrthoDB" id="9855495at2"/>
<dbReference type="Proteomes" id="UP000010847">
    <property type="component" value="Chromosome"/>
</dbReference>
<reference evidence="1 2" key="1">
    <citation type="submission" date="2013-12" db="EMBL/GenBank/DDBJ databases">
        <authorList>
            <consortium name="DOE Joint Genome Institute"/>
            <person name="Smidt H."/>
            <person name="Huntemann M."/>
            <person name="Han J."/>
            <person name="Chen A."/>
            <person name="Kyrpides N."/>
            <person name="Mavromatis K."/>
            <person name="Markowitz V."/>
            <person name="Palaniappan K."/>
            <person name="Ivanova N."/>
            <person name="Schaumberg A."/>
            <person name="Pati A."/>
            <person name="Liolios K."/>
            <person name="Nordberg H.P."/>
            <person name="Cantor M.N."/>
            <person name="Hua S.X."/>
            <person name="Woyke T."/>
        </authorList>
    </citation>
    <scope>NUCLEOTIDE SEQUENCE [LARGE SCALE GENOMIC DNA]</scope>
    <source>
        <strain evidence="2">DSM 15288</strain>
    </source>
</reference>
<dbReference type="RefSeq" id="WP_006718830.1">
    <property type="nucleotide sequence ID" value="NZ_CP007032.1"/>
</dbReference>
<proteinExistence type="predicted"/>
<dbReference type="KEGG" id="dmt:DESME_08970"/>